<dbReference type="Gene3D" id="3.90.1170.10">
    <property type="entry name" value="Ribosomal protein L10e/L16"/>
    <property type="match status" value="1"/>
</dbReference>
<reference evidence="9 10" key="1">
    <citation type="journal article" date="2016" name="Nat. Commun.">
        <title>Thousands of microbial genomes shed light on interconnected biogeochemical processes in an aquifer system.</title>
        <authorList>
            <person name="Anantharaman K."/>
            <person name="Brown C.T."/>
            <person name="Hug L.A."/>
            <person name="Sharon I."/>
            <person name="Castelle C.J."/>
            <person name="Probst A.J."/>
            <person name="Thomas B.C."/>
            <person name="Singh A."/>
            <person name="Wilkins M.J."/>
            <person name="Karaoz U."/>
            <person name="Brodie E.L."/>
            <person name="Williams K.H."/>
            <person name="Hubbard S.S."/>
            <person name="Banfield J.F."/>
        </authorList>
    </citation>
    <scope>NUCLEOTIDE SEQUENCE [LARGE SCALE GENOMIC DNA]</scope>
</reference>
<dbReference type="PROSITE" id="PS00701">
    <property type="entry name" value="RIBOSOMAL_L16_2"/>
    <property type="match status" value="1"/>
</dbReference>
<dbReference type="GO" id="GO:0000049">
    <property type="term" value="F:tRNA binding"/>
    <property type="evidence" value="ECO:0007669"/>
    <property type="project" value="UniProtKB-KW"/>
</dbReference>
<dbReference type="NCBIfam" id="TIGR01164">
    <property type="entry name" value="rplP_bact"/>
    <property type="match status" value="1"/>
</dbReference>
<dbReference type="GO" id="GO:0019843">
    <property type="term" value="F:rRNA binding"/>
    <property type="evidence" value="ECO:0007669"/>
    <property type="project" value="UniProtKB-UniRule"/>
</dbReference>
<dbReference type="GO" id="GO:0003735">
    <property type="term" value="F:structural constituent of ribosome"/>
    <property type="evidence" value="ECO:0007669"/>
    <property type="project" value="InterPro"/>
</dbReference>
<keyword evidence="6 8" id="KW-0699">rRNA-binding</keyword>
<comment type="caution">
    <text evidence="9">The sequence shown here is derived from an EMBL/GenBank/DDBJ whole genome shotgun (WGS) entry which is preliminary data.</text>
</comment>
<dbReference type="FunFam" id="3.90.1170.10:FF:000001">
    <property type="entry name" value="50S ribosomal protein L16"/>
    <property type="match status" value="1"/>
</dbReference>
<keyword evidence="4 6" id="KW-0687">Ribonucleoprotein</keyword>
<evidence type="ECO:0000256" key="4">
    <source>
        <dbReference type="ARBA" id="ARBA00023274"/>
    </source>
</evidence>
<dbReference type="CDD" id="cd01433">
    <property type="entry name" value="Ribosomal_L16_L10e"/>
    <property type="match status" value="1"/>
</dbReference>
<organism evidence="9 10">
    <name type="scientific">candidate division WOR-1 bacterium RIFCSPLOWO2_02_FULL_46_20</name>
    <dbReference type="NCBI Taxonomy" id="1802567"/>
    <lineage>
        <taxon>Bacteria</taxon>
        <taxon>Bacillati</taxon>
        <taxon>Saganbacteria</taxon>
    </lineage>
</organism>
<dbReference type="PRINTS" id="PR00060">
    <property type="entry name" value="RIBOSOMALL16"/>
</dbReference>
<accession>A0A1F4R501</accession>
<keyword evidence="6 8" id="KW-0694">RNA-binding</keyword>
<evidence type="ECO:0000313" key="10">
    <source>
        <dbReference type="Proteomes" id="UP000176938"/>
    </source>
</evidence>
<evidence type="ECO:0000256" key="3">
    <source>
        <dbReference type="ARBA" id="ARBA00022980"/>
    </source>
</evidence>
<gene>
    <name evidence="6" type="primary">rplP</name>
    <name evidence="9" type="ORF">A3H38_00800</name>
</gene>
<keyword evidence="2 6" id="KW-0820">tRNA-binding</keyword>
<evidence type="ECO:0000256" key="6">
    <source>
        <dbReference type="HAMAP-Rule" id="MF_01342"/>
    </source>
</evidence>
<proteinExistence type="inferred from homology"/>
<name>A0A1F4R501_UNCSA</name>
<comment type="similarity">
    <text evidence="1 6 7">Belongs to the universal ribosomal protein uL16 family.</text>
</comment>
<evidence type="ECO:0000256" key="1">
    <source>
        <dbReference type="ARBA" id="ARBA00008931"/>
    </source>
</evidence>
<evidence type="ECO:0000313" key="9">
    <source>
        <dbReference type="EMBL" id="OGC03268.1"/>
    </source>
</evidence>
<evidence type="ECO:0000256" key="8">
    <source>
        <dbReference type="RuleBase" id="RU004414"/>
    </source>
</evidence>
<keyword evidence="3 6" id="KW-0689">Ribosomal protein</keyword>
<dbReference type="InterPro" id="IPR016180">
    <property type="entry name" value="Ribosomal_uL16_dom"/>
</dbReference>
<dbReference type="PANTHER" id="PTHR12220:SF13">
    <property type="entry name" value="LARGE RIBOSOMAL SUBUNIT PROTEIN UL16M"/>
    <property type="match status" value="1"/>
</dbReference>
<evidence type="ECO:0000256" key="2">
    <source>
        <dbReference type="ARBA" id="ARBA00022555"/>
    </source>
</evidence>
<dbReference type="GO" id="GO:0006412">
    <property type="term" value="P:translation"/>
    <property type="evidence" value="ECO:0007669"/>
    <property type="project" value="UniProtKB-UniRule"/>
</dbReference>
<dbReference type="InterPro" id="IPR036920">
    <property type="entry name" value="Ribosomal_uL16_sf"/>
</dbReference>
<dbReference type="Proteomes" id="UP000176938">
    <property type="component" value="Unassembled WGS sequence"/>
</dbReference>
<comment type="function">
    <text evidence="6 8">Binds 23S rRNA and is also seen to make contacts with the A and possibly P site tRNAs.</text>
</comment>
<dbReference type="InterPro" id="IPR047873">
    <property type="entry name" value="Ribosomal_uL16"/>
</dbReference>
<dbReference type="PANTHER" id="PTHR12220">
    <property type="entry name" value="50S/60S RIBOSOMAL PROTEIN L16"/>
    <property type="match status" value="1"/>
</dbReference>
<dbReference type="EMBL" id="METP01000058">
    <property type="protein sequence ID" value="OGC03268.1"/>
    <property type="molecule type" value="Genomic_DNA"/>
</dbReference>
<dbReference type="HAMAP" id="MF_01342">
    <property type="entry name" value="Ribosomal_uL16"/>
    <property type="match status" value="1"/>
</dbReference>
<dbReference type="InterPro" id="IPR000114">
    <property type="entry name" value="Ribosomal_uL16_bact-type"/>
</dbReference>
<dbReference type="InterPro" id="IPR020798">
    <property type="entry name" value="Ribosomal_uL16_CS"/>
</dbReference>
<dbReference type="GO" id="GO:1990904">
    <property type="term" value="C:ribonucleoprotein complex"/>
    <property type="evidence" value="ECO:0007669"/>
    <property type="project" value="UniProtKB-KW"/>
</dbReference>
<protein>
    <recommendedName>
        <fullName evidence="5 6">Large ribosomal subunit protein uL16</fullName>
    </recommendedName>
</protein>
<comment type="subunit">
    <text evidence="6 8">Part of the 50S ribosomal subunit.</text>
</comment>
<sequence length="136" mass="14902">MVISPTKTKFRKHQRGRVRGKATGGVGISFGEYALQSLESGYLTVNQIEAARKALTHYLKRGGKVWVRAFADKIITARPAETRMGGGKGAPVAFVAPIRQGHIIFEIGGIPQAEAKKALHLASYKLPLKTRFMEKI</sequence>
<dbReference type="Pfam" id="PF00252">
    <property type="entry name" value="Ribosomal_L16"/>
    <property type="match status" value="1"/>
</dbReference>
<dbReference type="GO" id="GO:0005840">
    <property type="term" value="C:ribosome"/>
    <property type="evidence" value="ECO:0007669"/>
    <property type="project" value="UniProtKB-KW"/>
</dbReference>
<evidence type="ECO:0000256" key="5">
    <source>
        <dbReference type="ARBA" id="ARBA00035198"/>
    </source>
</evidence>
<dbReference type="SUPFAM" id="SSF54686">
    <property type="entry name" value="Ribosomal protein L16p/L10e"/>
    <property type="match status" value="1"/>
</dbReference>
<dbReference type="AlphaFoldDB" id="A0A1F4R501"/>
<evidence type="ECO:0000256" key="7">
    <source>
        <dbReference type="RuleBase" id="RU004413"/>
    </source>
</evidence>